<protein>
    <submittedName>
        <fullName evidence="1">Uncharacterized protein</fullName>
    </submittedName>
</protein>
<accession>A0A3S5BBU8</accession>
<evidence type="ECO:0000313" key="1">
    <source>
        <dbReference type="EMBL" id="VEL39851.1"/>
    </source>
</evidence>
<dbReference type="Proteomes" id="UP000784294">
    <property type="component" value="Unassembled WGS sequence"/>
</dbReference>
<gene>
    <name evidence="1" type="ORF">PXEA_LOCUS33291</name>
</gene>
<dbReference type="EMBL" id="CAAALY010262767">
    <property type="protein sequence ID" value="VEL39851.1"/>
    <property type="molecule type" value="Genomic_DNA"/>
</dbReference>
<organism evidence="1 2">
    <name type="scientific">Protopolystoma xenopodis</name>
    <dbReference type="NCBI Taxonomy" id="117903"/>
    <lineage>
        <taxon>Eukaryota</taxon>
        <taxon>Metazoa</taxon>
        <taxon>Spiralia</taxon>
        <taxon>Lophotrochozoa</taxon>
        <taxon>Platyhelminthes</taxon>
        <taxon>Monogenea</taxon>
        <taxon>Polyopisthocotylea</taxon>
        <taxon>Polystomatidea</taxon>
        <taxon>Polystomatidae</taxon>
        <taxon>Protopolystoma</taxon>
    </lineage>
</organism>
<dbReference type="AlphaFoldDB" id="A0A3S5BBU8"/>
<proteinExistence type="predicted"/>
<evidence type="ECO:0000313" key="2">
    <source>
        <dbReference type="Proteomes" id="UP000784294"/>
    </source>
</evidence>
<reference evidence="1" key="1">
    <citation type="submission" date="2018-11" db="EMBL/GenBank/DDBJ databases">
        <authorList>
            <consortium name="Pathogen Informatics"/>
        </authorList>
    </citation>
    <scope>NUCLEOTIDE SEQUENCE</scope>
</reference>
<comment type="caution">
    <text evidence="1">The sequence shown here is derived from an EMBL/GenBank/DDBJ whole genome shotgun (WGS) entry which is preliminary data.</text>
</comment>
<name>A0A3S5BBU8_9PLAT</name>
<sequence length="135" mass="14234">MLSLHRAIHSRLLSACRHLCCQSDSSSSICSPFTPHVDALCHCCAPSIDIPLILFDNSNEASSSSAFSSSSIPVNICLPQLVFAPWKANSEVNSSLKFPDSLESRLADGQLQSNSVPLDFGTSVSGVISPAPTSA</sequence>
<keyword evidence="2" id="KW-1185">Reference proteome</keyword>